<evidence type="ECO:0000313" key="2">
    <source>
        <dbReference type="Proteomes" id="UP000814033"/>
    </source>
</evidence>
<gene>
    <name evidence="1" type="ORF">FA95DRAFT_1567738</name>
</gene>
<dbReference type="EMBL" id="MU276501">
    <property type="protein sequence ID" value="KAI0038440.1"/>
    <property type="molecule type" value="Genomic_DNA"/>
</dbReference>
<reference evidence="1" key="1">
    <citation type="submission" date="2021-02" db="EMBL/GenBank/DDBJ databases">
        <authorList>
            <consortium name="DOE Joint Genome Institute"/>
            <person name="Ahrendt S."/>
            <person name="Looney B.P."/>
            <person name="Miyauchi S."/>
            <person name="Morin E."/>
            <person name="Drula E."/>
            <person name="Courty P.E."/>
            <person name="Chicoki N."/>
            <person name="Fauchery L."/>
            <person name="Kohler A."/>
            <person name="Kuo A."/>
            <person name="Labutti K."/>
            <person name="Pangilinan J."/>
            <person name="Lipzen A."/>
            <person name="Riley R."/>
            <person name="Andreopoulos W."/>
            <person name="He G."/>
            <person name="Johnson J."/>
            <person name="Barry K.W."/>
            <person name="Grigoriev I.V."/>
            <person name="Nagy L."/>
            <person name="Hibbett D."/>
            <person name="Henrissat B."/>
            <person name="Matheny P.B."/>
            <person name="Labbe J."/>
            <person name="Martin F."/>
        </authorList>
    </citation>
    <scope>NUCLEOTIDE SEQUENCE</scope>
    <source>
        <strain evidence="1">FP105234-sp</strain>
    </source>
</reference>
<keyword evidence="2" id="KW-1185">Reference proteome</keyword>
<protein>
    <submittedName>
        <fullName evidence="1">Uncharacterized protein</fullName>
    </submittedName>
</protein>
<proteinExistence type="predicted"/>
<organism evidence="1 2">
    <name type="scientific">Auriscalpium vulgare</name>
    <dbReference type="NCBI Taxonomy" id="40419"/>
    <lineage>
        <taxon>Eukaryota</taxon>
        <taxon>Fungi</taxon>
        <taxon>Dikarya</taxon>
        <taxon>Basidiomycota</taxon>
        <taxon>Agaricomycotina</taxon>
        <taxon>Agaricomycetes</taxon>
        <taxon>Russulales</taxon>
        <taxon>Auriscalpiaceae</taxon>
        <taxon>Auriscalpium</taxon>
    </lineage>
</organism>
<name>A0ACB8R2Y8_9AGAM</name>
<dbReference type="Proteomes" id="UP000814033">
    <property type="component" value="Unassembled WGS sequence"/>
</dbReference>
<sequence length="90" mass="9956">MPLPSRTPLHYSCSPPVSPRTTSGEVTIHQLGRKEDHDGAQASKFSSSHDDRRTTKRGTRARCLRAVRGWQAAAQDAADYRSSSRSSTWS</sequence>
<evidence type="ECO:0000313" key="1">
    <source>
        <dbReference type="EMBL" id="KAI0038440.1"/>
    </source>
</evidence>
<accession>A0ACB8R2Y8</accession>
<reference evidence="1" key="2">
    <citation type="journal article" date="2022" name="New Phytol.">
        <title>Evolutionary transition to the ectomycorrhizal habit in the genomes of a hyperdiverse lineage of mushroom-forming fungi.</title>
        <authorList>
            <person name="Looney B."/>
            <person name="Miyauchi S."/>
            <person name="Morin E."/>
            <person name="Drula E."/>
            <person name="Courty P.E."/>
            <person name="Kohler A."/>
            <person name="Kuo A."/>
            <person name="LaButti K."/>
            <person name="Pangilinan J."/>
            <person name="Lipzen A."/>
            <person name="Riley R."/>
            <person name="Andreopoulos W."/>
            <person name="He G."/>
            <person name="Johnson J."/>
            <person name="Nolan M."/>
            <person name="Tritt A."/>
            <person name="Barry K.W."/>
            <person name="Grigoriev I.V."/>
            <person name="Nagy L.G."/>
            <person name="Hibbett D."/>
            <person name="Henrissat B."/>
            <person name="Matheny P.B."/>
            <person name="Labbe J."/>
            <person name="Martin F.M."/>
        </authorList>
    </citation>
    <scope>NUCLEOTIDE SEQUENCE</scope>
    <source>
        <strain evidence="1">FP105234-sp</strain>
    </source>
</reference>
<comment type="caution">
    <text evidence="1">The sequence shown here is derived from an EMBL/GenBank/DDBJ whole genome shotgun (WGS) entry which is preliminary data.</text>
</comment>